<dbReference type="PANTHER" id="PTHR12475">
    <property type="match status" value="1"/>
</dbReference>
<dbReference type="InterPro" id="IPR051490">
    <property type="entry name" value="THEM6_lcsJ_thioesterase"/>
</dbReference>
<dbReference type="EMBL" id="JARBJD010000078">
    <property type="protein sequence ID" value="KAK2954437.1"/>
    <property type="molecule type" value="Genomic_DNA"/>
</dbReference>
<proteinExistence type="predicted"/>
<sequence length="224" mass="26253">MLQYQNQLRQPRTVESITDSDHSVPMSFYPRLFWNVFCGKYLDKSPKSLLEHTWKSYAGLTDIDMFMHINNAQYLLLAEYARWTWMTHSGLLAYLTKRGMNPVVTEVTCRYRRQLRLGVPFEIHSKMIHFTNREFYLVHTFNYKGGLAARLLMKFQILKKNEVQDPIEIWTNIQPDIVLPKLDPSSEDYKAVYHFYALESYLLGKPIPDSLSVTPALTPSPQPK</sequence>
<dbReference type="Gene3D" id="3.10.129.10">
    <property type="entry name" value="Hotdog Thioesterase"/>
    <property type="match status" value="1"/>
</dbReference>
<dbReference type="PANTHER" id="PTHR12475:SF4">
    <property type="entry name" value="PROTEIN THEM6"/>
    <property type="match status" value="1"/>
</dbReference>
<dbReference type="InterPro" id="IPR029069">
    <property type="entry name" value="HotDog_dom_sf"/>
</dbReference>
<name>A0ABQ9XS03_9EUKA</name>
<keyword evidence="2" id="KW-1185">Reference proteome</keyword>
<reference evidence="1 2" key="1">
    <citation type="journal article" date="2022" name="bioRxiv">
        <title>Genomics of Preaxostyla Flagellates Illuminates Evolutionary Transitions and the Path Towards Mitochondrial Loss.</title>
        <authorList>
            <person name="Novak L.V.F."/>
            <person name="Treitli S.C."/>
            <person name="Pyrih J."/>
            <person name="Halakuc P."/>
            <person name="Pipaliya S.V."/>
            <person name="Vacek V."/>
            <person name="Brzon O."/>
            <person name="Soukal P."/>
            <person name="Eme L."/>
            <person name="Dacks J.B."/>
            <person name="Karnkowska A."/>
            <person name="Elias M."/>
            <person name="Hampl V."/>
        </authorList>
    </citation>
    <scope>NUCLEOTIDE SEQUENCE [LARGE SCALE GENOMIC DNA]</scope>
    <source>
        <strain evidence="1">NAU3</strain>
        <tissue evidence="1">Gut</tissue>
    </source>
</reference>
<gene>
    <name evidence="1" type="ORF">BLNAU_10605</name>
</gene>
<organism evidence="1 2">
    <name type="scientific">Blattamonas nauphoetae</name>
    <dbReference type="NCBI Taxonomy" id="2049346"/>
    <lineage>
        <taxon>Eukaryota</taxon>
        <taxon>Metamonada</taxon>
        <taxon>Preaxostyla</taxon>
        <taxon>Oxymonadida</taxon>
        <taxon>Blattamonas</taxon>
    </lineage>
</organism>
<dbReference type="SUPFAM" id="SSF54637">
    <property type="entry name" value="Thioesterase/thiol ester dehydrase-isomerase"/>
    <property type="match status" value="1"/>
</dbReference>
<accession>A0ABQ9XS03</accession>
<dbReference type="Pfam" id="PF13279">
    <property type="entry name" value="4HBT_2"/>
    <property type="match status" value="1"/>
</dbReference>
<protein>
    <submittedName>
        <fullName evidence="1">Thioesterase-like superfamily</fullName>
    </submittedName>
</protein>
<evidence type="ECO:0000313" key="2">
    <source>
        <dbReference type="Proteomes" id="UP001281761"/>
    </source>
</evidence>
<dbReference type="Proteomes" id="UP001281761">
    <property type="component" value="Unassembled WGS sequence"/>
</dbReference>
<dbReference type="CDD" id="cd00586">
    <property type="entry name" value="4HBT"/>
    <property type="match status" value="1"/>
</dbReference>
<evidence type="ECO:0000313" key="1">
    <source>
        <dbReference type="EMBL" id="KAK2954437.1"/>
    </source>
</evidence>
<comment type="caution">
    <text evidence="1">The sequence shown here is derived from an EMBL/GenBank/DDBJ whole genome shotgun (WGS) entry which is preliminary data.</text>
</comment>